<proteinExistence type="predicted"/>
<name>A0AAP0ES17_9MAGN</name>
<dbReference type="EMBL" id="JBBNAF010000011">
    <property type="protein sequence ID" value="KAK9098306.1"/>
    <property type="molecule type" value="Genomic_DNA"/>
</dbReference>
<protein>
    <submittedName>
        <fullName evidence="2">Uncharacterized protein</fullName>
    </submittedName>
</protein>
<dbReference type="Proteomes" id="UP001420932">
    <property type="component" value="Unassembled WGS sequence"/>
</dbReference>
<gene>
    <name evidence="2" type="ORF">Syun_025351</name>
</gene>
<dbReference type="AlphaFoldDB" id="A0AAP0ES17"/>
<reference evidence="2 3" key="1">
    <citation type="submission" date="2024-01" db="EMBL/GenBank/DDBJ databases">
        <title>Genome assemblies of Stephania.</title>
        <authorList>
            <person name="Yang L."/>
        </authorList>
    </citation>
    <scope>NUCLEOTIDE SEQUENCE [LARGE SCALE GENOMIC DNA]</scope>
    <source>
        <strain evidence="2">YNDBR</strain>
        <tissue evidence="2">Leaf</tissue>
    </source>
</reference>
<evidence type="ECO:0000313" key="3">
    <source>
        <dbReference type="Proteomes" id="UP001420932"/>
    </source>
</evidence>
<evidence type="ECO:0000256" key="1">
    <source>
        <dbReference type="SAM" id="MobiDB-lite"/>
    </source>
</evidence>
<keyword evidence="3" id="KW-1185">Reference proteome</keyword>
<feature type="region of interest" description="Disordered" evidence="1">
    <location>
        <begin position="1"/>
        <end position="25"/>
    </location>
</feature>
<organism evidence="2 3">
    <name type="scientific">Stephania yunnanensis</name>
    <dbReference type="NCBI Taxonomy" id="152371"/>
    <lineage>
        <taxon>Eukaryota</taxon>
        <taxon>Viridiplantae</taxon>
        <taxon>Streptophyta</taxon>
        <taxon>Embryophyta</taxon>
        <taxon>Tracheophyta</taxon>
        <taxon>Spermatophyta</taxon>
        <taxon>Magnoliopsida</taxon>
        <taxon>Ranunculales</taxon>
        <taxon>Menispermaceae</taxon>
        <taxon>Menispermoideae</taxon>
        <taxon>Cissampelideae</taxon>
        <taxon>Stephania</taxon>
    </lineage>
</organism>
<evidence type="ECO:0000313" key="2">
    <source>
        <dbReference type="EMBL" id="KAK9098306.1"/>
    </source>
</evidence>
<accession>A0AAP0ES17</accession>
<sequence length="105" mass="11146">MWGSGKNGGNPQRRKKGAGAERCSARWHRRLREAISGTGGEDRAAALEDMCAQRCNPRCRQRALQRKERADRVAVNVDDDSGNDGDGGGEDFAAAAKGFVGGGEG</sequence>
<feature type="region of interest" description="Disordered" evidence="1">
    <location>
        <begin position="71"/>
        <end position="105"/>
    </location>
</feature>
<comment type="caution">
    <text evidence="2">The sequence shown here is derived from an EMBL/GenBank/DDBJ whole genome shotgun (WGS) entry which is preliminary data.</text>
</comment>
<feature type="compositionally biased region" description="Acidic residues" evidence="1">
    <location>
        <begin position="77"/>
        <end position="89"/>
    </location>
</feature>